<dbReference type="PANTHER" id="PTHR24148">
    <property type="entry name" value="ANKYRIN REPEAT DOMAIN-CONTAINING PROTEIN 39 HOMOLOG-RELATED"/>
    <property type="match status" value="1"/>
</dbReference>
<feature type="compositionally biased region" description="Polar residues" evidence="1">
    <location>
        <begin position="121"/>
        <end position="130"/>
    </location>
</feature>
<reference evidence="3 4" key="1">
    <citation type="submission" date="2016-10" db="EMBL/GenBank/DDBJ databases">
        <title>The genome sequence of Colletotrichum fioriniae PJ7.</title>
        <authorList>
            <person name="Baroncelli R."/>
        </authorList>
    </citation>
    <scope>NUCLEOTIDE SEQUENCE [LARGE SCALE GENOMIC DNA]</scope>
    <source>
        <strain evidence="3 4">IMI 309622</strain>
    </source>
</reference>
<dbReference type="InterPro" id="IPR010730">
    <property type="entry name" value="HET"/>
</dbReference>
<protein>
    <submittedName>
        <fullName evidence="3">Heterokaryon incompatibility protein</fullName>
    </submittedName>
</protein>
<name>A0AAI9Z0I7_9PEZI</name>
<comment type="caution">
    <text evidence="3">The sequence shown here is derived from an EMBL/GenBank/DDBJ whole genome shotgun (WGS) entry which is preliminary data.</text>
</comment>
<organism evidence="3 4">
    <name type="scientific">Colletotrichum costaricense</name>
    <dbReference type="NCBI Taxonomy" id="1209916"/>
    <lineage>
        <taxon>Eukaryota</taxon>
        <taxon>Fungi</taxon>
        <taxon>Dikarya</taxon>
        <taxon>Ascomycota</taxon>
        <taxon>Pezizomycotina</taxon>
        <taxon>Sordariomycetes</taxon>
        <taxon>Hypocreomycetidae</taxon>
        <taxon>Glomerellales</taxon>
        <taxon>Glomerellaceae</taxon>
        <taxon>Colletotrichum</taxon>
        <taxon>Colletotrichum acutatum species complex</taxon>
    </lineage>
</organism>
<evidence type="ECO:0000313" key="4">
    <source>
        <dbReference type="Proteomes" id="UP001240678"/>
    </source>
</evidence>
<feature type="region of interest" description="Disordered" evidence="1">
    <location>
        <begin position="534"/>
        <end position="553"/>
    </location>
</feature>
<gene>
    <name evidence="3" type="ORF">CCOS01_07052</name>
</gene>
<dbReference type="GeneID" id="85338766"/>
<dbReference type="Proteomes" id="UP001240678">
    <property type="component" value="Unassembled WGS sequence"/>
</dbReference>
<evidence type="ECO:0000313" key="3">
    <source>
        <dbReference type="EMBL" id="KAK1529218.1"/>
    </source>
</evidence>
<sequence length="553" mass="62129">MTEPIDQPLATLLPLAVSRRTSSTFTPHWHAVPVFFGFSLSRWNVWLESGPLCYENLNPSMALGTADSIDAPRDPLPKPLGPHLRLLGINAGVPFGVLTSALDALQIRPAVALLVCDPDTHTPQVKSNPVSSSSSSSSRPLNLQKLEKKREGDTGSNRPSPETESGAQESAHQRQEKSTYGYRSRPIPLTRSLARSAEPNQSIAAAKMSIQYRRLDPSRREIRLLEIQSARSLSDPVECRLVTVRLTDELSREYIALSSLYGDAAETEKIFVGGHAVTITAHLAQALKQVRAVFYPTISQRFQRTPARRPHGAPRWLRQLFGLGSSRQSDLESRCLRVWCDFLCVNQRDDVEKSKQHTDMRNIYRNAELVVGWLGDKRDDTDEAMAALARIEDAMPPHWGDPGDREKHPEDYAPFHKWAVPIASLWAPGPDGEIPFLMPHWAGANDFMGRSYFQRRWILEELAMARFPTFLIGDTIVPWKQVLRLNRMMEEFKYHPSDIFPANLSAMIAELPLETAHKLLDEFAKREALEEAQILKETGSSRATSSTRSTDTK</sequence>
<dbReference type="AlphaFoldDB" id="A0AAI9Z0I7"/>
<feature type="region of interest" description="Disordered" evidence="1">
    <location>
        <begin position="120"/>
        <end position="185"/>
    </location>
</feature>
<feature type="compositionally biased region" description="Polar residues" evidence="1">
    <location>
        <begin position="154"/>
        <end position="170"/>
    </location>
</feature>
<proteinExistence type="predicted"/>
<dbReference type="EMBL" id="MOOE01000006">
    <property type="protein sequence ID" value="KAK1529218.1"/>
    <property type="molecule type" value="Genomic_DNA"/>
</dbReference>
<evidence type="ECO:0000256" key="1">
    <source>
        <dbReference type="SAM" id="MobiDB-lite"/>
    </source>
</evidence>
<dbReference type="RefSeq" id="XP_060314919.1">
    <property type="nucleotide sequence ID" value="XM_060455219.1"/>
</dbReference>
<dbReference type="InterPro" id="IPR052895">
    <property type="entry name" value="HetReg/Transcr_Mod"/>
</dbReference>
<feature type="domain" description="Heterokaryon incompatibility" evidence="2">
    <location>
        <begin position="336"/>
        <end position="461"/>
    </location>
</feature>
<dbReference type="Pfam" id="PF06985">
    <property type="entry name" value="HET"/>
    <property type="match status" value="1"/>
</dbReference>
<feature type="compositionally biased region" description="Low complexity" evidence="1">
    <location>
        <begin position="538"/>
        <end position="553"/>
    </location>
</feature>
<accession>A0AAI9Z0I7</accession>
<evidence type="ECO:0000259" key="2">
    <source>
        <dbReference type="Pfam" id="PF06985"/>
    </source>
</evidence>
<keyword evidence="4" id="KW-1185">Reference proteome</keyword>
<dbReference type="PANTHER" id="PTHR24148:SF64">
    <property type="entry name" value="HETEROKARYON INCOMPATIBILITY DOMAIN-CONTAINING PROTEIN"/>
    <property type="match status" value="1"/>
</dbReference>